<gene>
    <name evidence="2" type="ORF">AB2U05_15785</name>
</gene>
<dbReference type="InterPro" id="IPR016181">
    <property type="entry name" value="Acyl_CoA_acyltransferase"/>
</dbReference>
<dbReference type="InterPro" id="IPR000182">
    <property type="entry name" value="GNAT_dom"/>
</dbReference>
<proteinExistence type="predicted"/>
<dbReference type="SUPFAM" id="SSF160582">
    <property type="entry name" value="MbtH-like"/>
    <property type="match status" value="1"/>
</dbReference>
<dbReference type="Gene3D" id="3.40.630.30">
    <property type="match status" value="1"/>
</dbReference>
<dbReference type="Gene3D" id="3.90.820.10">
    <property type="entry name" value="Structural Genomics, Unknown Function 30-nov-00 1gh9 Mol_id"/>
    <property type="match status" value="1"/>
</dbReference>
<dbReference type="PANTHER" id="PTHR43441:SF6">
    <property type="entry name" value="N-ACETYLTRANSFERASE DOMAIN-CONTAINING PROTEIN"/>
    <property type="match status" value="1"/>
</dbReference>
<evidence type="ECO:0000313" key="2">
    <source>
        <dbReference type="EMBL" id="XDQ79816.1"/>
    </source>
</evidence>
<name>A0AB39TKU2_9ACTN</name>
<dbReference type="SMART" id="SM00923">
    <property type="entry name" value="MbtH"/>
    <property type="match status" value="1"/>
</dbReference>
<dbReference type="SUPFAM" id="SSF55729">
    <property type="entry name" value="Acyl-CoA N-acyltransferases (Nat)"/>
    <property type="match status" value="1"/>
</dbReference>
<feature type="domain" description="N-acetyltransferase" evidence="1">
    <location>
        <begin position="75"/>
        <end position="227"/>
    </location>
</feature>
<dbReference type="EC" id="2.3.1.-" evidence="2"/>
<keyword evidence="2" id="KW-0808">Transferase</keyword>
<evidence type="ECO:0000259" key="1">
    <source>
        <dbReference type="PROSITE" id="PS51186"/>
    </source>
</evidence>
<accession>A0AB39TKU2</accession>
<dbReference type="InterPro" id="IPR051908">
    <property type="entry name" value="Ribosomal_N-acetyltransferase"/>
</dbReference>
<sequence>MTHVVIVNHEEQYAVWPRRAELPAGWRATDWTGDERGCLERVAEGWTDLRPASVREAVAEDAARPAVQLLTAGPVQLREVLPAEAEQLRDGGTAGLDWLGGTPGDGTRVAAKMLAGAAAAGLLRPGWGMYLLVRSEDAVAVGGMGFHGAPDGGQVEIGFDLVEPARGHGYATLALSELACWALAQDGVDRVIATTTPDNRASQRVMERAAFTRMPDADGLFVYQLTH</sequence>
<dbReference type="InterPro" id="IPR005153">
    <property type="entry name" value="MbtH-like_dom"/>
</dbReference>
<dbReference type="Pfam" id="PF03621">
    <property type="entry name" value="MbtH"/>
    <property type="match status" value="1"/>
</dbReference>
<protein>
    <submittedName>
        <fullName evidence="2">GNAT family N-acetyltransferase</fullName>
        <ecNumber evidence="2">2.3.1.-</ecNumber>
    </submittedName>
</protein>
<dbReference type="GO" id="GO:1990189">
    <property type="term" value="F:protein N-terminal-serine acetyltransferase activity"/>
    <property type="evidence" value="ECO:0007669"/>
    <property type="project" value="TreeGrafter"/>
</dbReference>
<dbReference type="GO" id="GO:0008999">
    <property type="term" value="F:protein-N-terminal-alanine acetyltransferase activity"/>
    <property type="evidence" value="ECO:0007669"/>
    <property type="project" value="TreeGrafter"/>
</dbReference>
<dbReference type="EMBL" id="CP163445">
    <property type="protein sequence ID" value="XDQ79816.1"/>
    <property type="molecule type" value="Genomic_DNA"/>
</dbReference>
<dbReference type="InterPro" id="IPR038020">
    <property type="entry name" value="MbtH-like_sf"/>
</dbReference>
<organism evidence="2">
    <name type="scientific">Streptomyces sp. Y1</name>
    <dbReference type="NCBI Taxonomy" id="3238634"/>
    <lineage>
        <taxon>Bacteria</taxon>
        <taxon>Bacillati</taxon>
        <taxon>Actinomycetota</taxon>
        <taxon>Actinomycetes</taxon>
        <taxon>Kitasatosporales</taxon>
        <taxon>Streptomycetaceae</taxon>
        <taxon>Streptomyces</taxon>
    </lineage>
</organism>
<keyword evidence="2" id="KW-0012">Acyltransferase</keyword>
<dbReference type="AlphaFoldDB" id="A0AB39TKU2"/>
<reference evidence="2" key="1">
    <citation type="submission" date="2024-07" db="EMBL/GenBank/DDBJ databases">
        <authorList>
            <person name="Yu S.T."/>
        </authorList>
    </citation>
    <scope>NUCLEOTIDE SEQUENCE</scope>
    <source>
        <strain evidence="2">Y1</strain>
    </source>
</reference>
<dbReference type="GO" id="GO:0005737">
    <property type="term" value="C:cytoplasm"/>
    <property type="evidence" value="ECO:0007669"/>
    <property type="project" value="TreeGrafter"/>
</dbReference>
<dbReference type="PANTHER" id="PTHR43441">
    <property type="entry name" value="RIBOSOMAL-PROTEIN-SERINE ACETYLTRANSFERASE"/>
    <property type="match status" value="1"/>
</dbReference>
<dbReference type="Pfam" id="PF13302">
    <property type="entry name" value="Acetyltransf_3"/>
    <property type="match status" value="1"/>
</dbReference>
<dbReference type="PROSITE" id="PS51186">
    <property type="entry name" value="GNAT"/>
    <property type="match status" value="1"/>
</dbReference>
<dbReference type="RefSeq" id="WP_244178788.1">
    <property type="nucleotide sequence ID" value="NZ_CP163445.1"/>
</dbReference>